<feature type="region of interest" description="Disordered" evidence="1">
    <location>
        <begin position="44"/>
        <end position="134"/>
    </location>
</feature>
<dbReference type="EMBL" id="KZ852037">
    <property type="protein sequence ID" value="RDH36813.1"/>
    <property type="molecule type" value="Genomic_DNA"/>
</dbReference>
<dbReference type="GeneID" id="38137141"/>
<organism evidence="2 3">
    <name type="scientific">Aspergillus welwitschiae</name>
    <dbReference type="NCBI Taxonomy" id="1341132"/>
    <lineage>
        <taxon>Eukaryota</taxon>
        <taxon>Fungi</taxon>
        <taxon>Dikarya</taxon>
        <taxon>Ascomycota</taxon>
        <taxon>Pezizomycotina</taxon>
        <taxon>Eurotiomycetes</taxon>
        <taxon>Eurotiomycetidae</taxon>
        <taxon>Eurotiales</taxon>
        <taxon>Aspergillaceae</taxon>
        <taxon>Aspergillus</taxon>
        <taxon>Aspergillus subgen. Circumdati</taxon>
    </lineage>
</organism>
<keyword evidence="3" id="KW-1185">Reference proteome</keyword>
<evidence type="ECO:0000256" key="1">
    <source>
        <dbReference type="SAM" id="MobiDB-lite"/>
    </source>
</evidence>
<sequence length="198" mass="22151">MARSTTRRARRRWQEAELQHLWPWMKEQEQQGTTWKVREQNWLKDIGTRRSGPAIQAQWHRQTRKRPLSGHAEDDGNVRVQTIPAEPLRVPSTQQEAAGPASPVTSSSPPRSETVRPSSCTDPAPSGNDEIPPPIEERFWSLIQFVATVWEPKGAKARQSATLQGPGSPGCANPDLGANWVSKNRLEPLVMPLLLSES</sequence>
<evidence type="ECO:0000313" key="3">
    <source>
        <dbReference type="Proteomes" id="UP000253729"/>
    </source>
</evidence>
<reference evidence="2 3" key="1">
    <citation type="submission" date="2018-07" db="EMBL/GenBank/DDBJ databases">
        <title>The genomes of Aspergillus section Nigri reveals drivers in fungal speciation.</title>
        <authorList>
            <consortium name="DOE Joint Genome Institute"/>
            <person name="Vesth T.C."/>
            <person name="Nybo J."/>
            <person name="Theobald S."/>
            <person name="Brandl J."/>
            <person name="Frisvad J.C."/>
            <person name="Nielsen K.F."/>
            <person name="Lyhne E.K."/>
            <person name="Kogle M.E."/>
            <person name="Kuo A."/>
            <person name="Riley R."/>
            <person name="Clum A."/>
            <person name="Nolan M."/>
            <person name="Lipzen A."/>
            <person name="Salamov A."/>
            <person name="Henrissat B."/>
            <person name="Wiebenga A."/>
            <person name="De vries R.P."/>
            <person name="Grigoriev I.V."/>
            <person name="Mortensen U.H."/>
            <person name="Andersen M.R."/>
            <person name="Baker S.E."/>
        </authorList>
    </citation>
    <scope>NUCLEOTIDE SEQUENCE [LARGE SCALE GENOMIC DNA]</scope>
    <source>
        <strain evidence="2 3">CBS 139.54b</strain>
    </source>
</reference>
<dbReference type="Proteomes" id="UP000253729">
    <property type="component" value="Unassembled WGS sequence"/>
</dbReference>
<dbReference type="RefSeq" id="XP_026629835.1">
    <property type="nucleotide sequence ID" value="XM_026768785.1"/>
</dbReference>
<accession>A0A3F3QC87</accession>
<dbReference type="AlphaFoldDB" id="A0A3F3QC87"/>
<gene>
    <name evidence="2" type="ORF">BDQ94DRAFT_157654</name>
</gene>
<protein>
    <submittedName>
        <fullName evidence="2">Uncharacterized protein</fullName>
    </submittedName>
</protein>
<proteinExistence type="predicted"/>
<evidence type="ECO:0000313" key="2">
    <source>
        <dbReference type="EMBL" id="RDH36813.1"/>
    </source>
</evidence>
<name>A0A3F3QC87_9EURO</name>
<feature type="compositionally biased region" description="Polar residues" evidence="1">
    <location>
        <begin position="103"/>
        <end position="121"/>
    </location>
</feature>